<evidence type="ECO:0000256" key="6">
    <source>
        <dbReference type="ARBA" id="ARBA00023146"/>
    </source>
</evidence>
<evidence type="ECO:0000256" key="4">
    <source>
        <dbReference type="ARBA" id="ARBA00022840"/>
    </source>
</evidence>
<dbReference type="Pfam" id="PF04073">
    <property type="entry name" value="tRNA_edit"/>
    <property type="match status" value="1"/>
</dbReference>
<dbReference type="CDD" id="cd04334">
    <property type="entry name" value="ProRS-INS"/>
    <property type="match status" value="1"/>
</dbReference>
<keyword evidence="2" id="KW-0436">Ligase</keyword>
<dbReference type="GO" id="GO:0004827">
    <property type="term" value="F:proline-tRNA ligase activity"/>
    <property type="evidence" value="ECO:0007669"/>
    <property type="project" value="TreeGrafter"/>
</dbReference>
<dbReference type="InterPro" id="IPR045864">
    <property type="entry name" value="aa-tRNA-synth_II/BPL/LPL"/>
</dbReference>
<dbReference type="CDD" id="cd00861">
    <property type="entry name" value="ProRS_anticodon_short"/>
    <property type="match status" value="1"/>
</dbReference>
<evidence type="ECO:0000256" key="2">
    <source>
        <dbReference type="ARBA" id="ARBA00022598"/>
    </source>
</evidence>
<keyword evidence="5" id="KW-0648">Protein biosynthesis</keyword>
<dbReference type="InterPro" id="IPR002314">
    <property type="entry name" value="aa-tRNA-synt_IIb"/>
</dbReference>
<proteinExistence type="predicted"/>
<dbReference type="GO" id="GO:0006433">
    <property type="term" value="P:prolyl-tRNA aminoacylation"/>
    <property type="evidence" value="ECO:0007669"/>
    <property type="project" value="TreeGrafter"/>
</dbReference>
<dbReference type="InterPro" id="IPR004154">
    <property type="entry name" value="Anticodon-bd"/>
</dbReference>
<evidence type="ECO:0000256" key="5">
    <source>
        <dbReference type="ARBA" id="ARBA00022917"/>
    </source>
</evidence>
<dbReference type="PANTHER" id="PTHR42753:SF2">
    <property type="entry name" value="PROLINE--TRNA LIGASE"/>
    <property type="match status" value="1"/>
</dbReference>
<dbReference type="Gene3D" id="3.90.960.10">
    <property type="entry name" value="YbaK/aminoacyl-tRNA synthetase-associated domain"/>
    <property type="match status" value="1"/>
</dbReference>
<evidence type="ECO:0000313" key="9">
    <source>
        <dbReference type="Proteomes" id="UP000004828"/>
    </source>
</evidence>
<dbReference type="InterPro" id="IPR050062">
    <property type="entry name" value="Pro-tRNA_synthetase"/>
</dbReference>
<keyword evidence="4" id="KW-0067">ATP-binding</keyword>
<dbReference type="PANTHER" id="PTHR42753">
    <property type="entry name" value="MITOCHONDRIAL RIBOSOME PROTEIN L39/PROLYL-TRNA LIGASE FAMILY MEMBER"/>
    <property type="match status" value="1"/>
</dbReference>
<feature type="domain" description="Aminoacyl-transfer RNA synthetases class-II family profile" evidence="7">
    <location>
        <begin position="168"/>
        <end position="229"/>
    </location>
</feature>
<sequence length="330" mass="36897">ENISDIARDAVPAELEKVHTPDIHTIEDICKFFGDETCNSCKAVVYQKNSDDTYVVVFIRGDLEINETKLVNYLKDEIHPAIITEECGLNAGYIGPVGLKINGDAIVLYDRSLENRNNLSCGANEDEYHYKGLDMQRDVPDAEYHDFAKAYEGGICPKCGKKTIRISRGIEVGNIFQLGDKYTKAMKMTYVDQNGESKTPIMGCYGIGVGRLAAAVCEAHHDEYGPIWPKSIAPWQVHLCAVRADNEEVRKFADDLYEKLQEMGIEVIYDDRTVSAGVMFSDADLLGIPLRVIVSPRNMKQGVVEVASRDKTLQTQVKMEEAAEQVKKYL</sequence>
<evidence type="ECO:0000259" key="7">
    <source>
        <dbReference type="PROSITE" id="PS50862"/>
    </source>
</evidence>
<dbReference type="GO" id="GO:0005829">
    <property type="term" value="C:cytosol"/>
    <property type="evidence" value="ECO:0007669"/>
    <property type="project" value="TreeGrafter"/>
</dbReference>
<protein>
    <submittedName>
        <fullName evidence="8">Anticodon binding domain protein</fullName>
    </submittedName>
</protein>
<name>C7GA20_9FIRM</name>
<keyword evidence="3" id="KW-0547">Nucleotide-binding</keyword>
<dbReference type="HOGENOM" id="CLU_016739_3_0_9"/>
<dbReference type="GO" id="GO:0002161">
    <property type="term" value="F:aminoacyl-tRNA deacylase activity"/>
    <property type="evidence" value="ECO:0007669"/>
    <property type="project" value="InterPro"/>
</dbReference>
<dbReference type="InterPro" id="IPR044140">
    <property type="entry name" value="ProRS_anticodon_short"/>
</dbReference>
<dbReference type="InterPro" id="IPR036754">
    <property type="entry name" value="YbaK/aa-tRNA-synt-asso_dom_sf"/>
</dbReference>
<dbReference type="Pfam" id="PF03129">
    <property type="entry name" value="HGTP_anticodon"/>
    <property type="match status" value="1"/>
</dbReference>
<keyword evidence="6" id="KW-0030">Aminoacyl-tRNA synthetase</keyword>
<feature type="non-terminal residue" evidence="8">
    <location>
        <position position="1"/>
    </location>
</feature>
<dbReference type="EMBL" id="ABYJ02000080">
    <property type="protein sequence ID" value="EEV01314.1"/>
    <property type="molecule type" value="Genomic_DNA"/>
</dbReference>
<evidence type="ECO:0000256" key="1">
    <source>
        <dbReference type="ARBA" id="ARBA00022490"/>
    </source>
</evidence>
<dbReference type="SUPFAM" id="SSF55826">
    <property type="entry name" value="YbaK/ProRS associated domain"/>
    <property type="match status" value="1"/>
</dbReference>
<dbReference type="GO" id="GO:0140096">
    <property type="term" value="F:catalytic activity, acting on a protein"/>
    <property type="evidence" value="ECO:0007669"/>
    <property type="project" value="UniProtKB-ARBA"/>
</dbReference>
<dbReference type="SUPFAM" id="SSF52954">
    <property type="entry name" value="Class II aaRS ABD-related"/>
    <property type="match status" value="1"/>
</dbReference>
<dbReference type="InterPro" id="IPR006195">
    <property type="entry name" value="aa-tRNA-synth_II"/>
</dbReference>
<dbReference type="Pfam" id="PF00587">
    <property type="entry name" value="tRNA-synt_2b"/>
    <property type="match status" value="1"/>
</dbReference>
<keyword evidence="1" id="KW-0963">Cytoplasm</keyword>
<dbReference type="InterPro" id="IPR036621">
    <property type="entry name" value="Anticodon-bd_dom_sf"/>
</dbReference>
<dbReference type="SUPFAM" id="SSF55681">
    <property type="entry name" value="Class II aaRS and biotin synthetases"/>
    <property type="match status" value="1"/>
</dbReference>
<evidence type="ECO:0000313" key="8">
    <source>
        <dbReference type="EMBL" id="EEV01314.1"/>
    </source>
</evidence>
<dbReference type="GO" id="GO:0005524">
    <property type="term" value="F:ATP binding"/>
    <property type="evidence" value="ECO:0007669"/>
    <property type="project" value="UniProtKB-KW"/>
</dbReference>
<gene>
    <name evidence="8" type="ORF">ROSINTL182_06738</name>
</gene>
<reference evidence="8 9" key="1">
    <citation type="submission" date="2009-08" db="EMBL/GenBank/DDBJ databases">
        <authorList>
            <person name="Weinstock G."/>
            <person name="Sodergren E."/>
            <person name="Clifton S."/>
            <person name="Fulton L."/>
            <person name="Fulton B."/>
            <person name="Courtney L."/>
            <person name="Fronick C."/>
            <person name="Harrison M."/>
            <person name="Strong C."/>
            <person name="Farmer C."/>
            <person name="Delahaunty K."/>
            <person name="Markovic C."/>
            <person name="Hall O."/>
            <person name="Minx P."/>
            <person name="Tomlinson C."/>
            <person name="Mitreva M."/>
            <person name="Nelson J."/>
            <person name="Hou S."/>
            <person name="Wollam A."/>
            <person name="Pepin K.H."/>
            <person name="Johnson M."/>
            <person name="Bhonagiri V."/>
            <person name="Nash W.E."/>
            <person name="Warren W."/>
            <person name="Chinwalla A."/>
            <person name="Mardis E.R."/>
            <person name="Wilson R.K."/>
        </authorList>
    </citation>
    <scope>NUCLEOTIDE SEQUENCE [LARGE SCALE GENOMIC DNA]</scope>
    <source>
        <strain evidence="8 9">L1-82</strain>
    </source>
</reference>
<dbReference type="GO" id="GO:0016740">
    <property type="term" value="F:transferase activity"/>
    <property type="evidence" value="ECO:0007669"/>
    <property type="project" value="UniProtKB-ARBA"/>
</dbReference>
<comment type="caution">
    <text evidence="8">The sequence shown here is derived from an EMBL/GenBank/DDBJ whole genome shotgun (WGS) entry which is preliminary data.</text>
</comment>
<dbReference type="AlphaFoldDB" id="C7GA20"/>
<dbReference type="Gene3D" id="3.40.50.800">
    <property type="entry name" value="Anticodon-binding domain"/>
    <property type="match status" value="1"/>
</dbReference>
<dbReference type="Proteomes" id="UP000004828">
    <property type="component" value="Unassembled WGS sequence"/>
</dbReference>
<dbReference type="Gene3D" id="3.30.930.10">
    <property type="entry name" value="Bira Bifunctional Protein, Domain 2"/>
    <property type="match status" value="1"/>
</dbReference>
<organism evidence="8 9">
    <name type="scientific">Roseburia intestinalis L1-82</name>
    <dbReference type="NCBI Taxonomy" id="536231"/>
    <lineage>
        <taxon>Bacteria</taxon>
        <taxon>Bacillati</taxon>
        <taxon>Bacillota</taxon>
        <taxon>Clostridia</taxon>
        <taxon>Lachnospirales</taxon>
        <taxon>Lachnospiraceae</taxon>
        <taxon>Roseburia</taxon>
    </lineage>
</organism>
<accession>C7GA20</accession>
<evidence type="ECO:0000256" key="3">
    <source>
        <dbReference type="ARBA" id="ARBA00022741"/>
    </source>
</evidence>
<dbReference type="InterPro" id="IPR007214">
    <property type="entry name" value="YbaK/aa-tRNA-synth-assoc-dom"/>
</dbReference>
<dbReference type="PROSITE" id="PS50862">
    <property type="entry name" value="AA_TRNA_LIGASE_II"/>
    <property type="match status" value="1"/>
</dbReference>
<dbReference type="RefSeq" id="WP_006856840.1">
    <property type="nucleotide sequence ID" value="NZ_GG692720.1"/>
</dbReference>